<keyword evidence="3" id="KW-1185">Reference proteome</keyword>
<evidence type="ECO:0000313" key="2">
    <source>
        <dbReference type="EMBL" id="MBA4611179.1"/>
    </source>
</evidence>
<sequence length="338" mass="37497">MAFFVSLVSRWRAAPRTALTCLAISTACALPAGTLPLVGVEAAQAATAVPAGNRNKKQPKIPYASARRTAAGKSSYDAKFDRVVAVLRRDTSLIRNIKKVSKRYKIDPVHMLGAIVGEHTYNYDSLDSAQSYYMKALAYTGVRIEFSLGGEHVLDFVKRPQFDRCNKGKKDSNTLWSCYQRYWQSRFRGKTVDGTRFPNKNFNEAFFQPLFAGQSFGLGQLSPLTVLKMSDAVASTSGFSKLTARDAQAIYRAAMDPNKSLHYMAAVLRDSIDAYRSVGGVDISGNPGLTATLYNLGNPWARASQYRRRKAAGKARWPSENYYGWLVNSRLDVLRSLL</sequence>
<reference evidence="2 3" key="2">
    <citation type="submission" date="2020-08" db="EMBL/GenBank/DDBJ databases">
        <title>Stappia taiwanensis sp. nov., isolated from a coastal thermal spring.</title>
        <authorList>
            <person name="Kampfer P."/>
        </authorList>
    </citation>
    <scope>NUCLEOTIDE SEQUENCE [LARGE SCALE GENOMIC DNA]</scope>
    <source>
        <strain evidence="2 3">DSM 23284</strain>
    </source>
</reference>
<reference evidence="2 3" key="1">
    <citation type="submission" date="2020-07" db="EMBL/GenBank/DDBJ databases">
        <authorList>
            <person name="Li M."/>
        </authorList>
    </citation>
    <scope>NUCLEOTIDE SEQUENCE [LARGE SCALE GENOMIC DNA]</scope>
    <source>
        <strain evidence="2 3">DSM 23284</strain>
    </source>
</reference>
<dbReference type="AlphaFoldDB" id="A0A838XIJ4"/>
<dbReference type="EMBL" id="JACEON010000004">
    <property type="protein sequence ID" value="MBA4611179.1"/>
    <property type="molecule type" value="Genomic_DNA"/>
</dbReference>
<proteinExistence type="predicted"/>
<feature type="chain" id="PRO_5032541478" evidence="1">
    <location>
        <begin position="30"/>
        <end position="338"/>
    </location>
</feature>
<feature type="signal peptide" evidence="1">
    <location>
        <begin position="1"/>
        <end position="29"/>
    </location>
</feature>
<evidence type="ECO:0000313" key="3">
    <source>
        <dbReference type="Proteomes" id="UP000559404"/>
    </source>
</evidence>
<keyword evidence="1" id="KW-0732">Signal</keyword>
<accession>A0A838XIJ4</accession>
<dbReference type="Proteomes" id="UP000559404">
    <property type="component" value="Unassembled WGS sequence"/>
</dbReference>
<comment type="caution">
    <text evidence="2">The sequence shown here is derived from an EMBL/GenBank/DDBJ whole genome shotgun (WGS) entry which is preliminary data.</text>
</comment>
<protein>
    <submittedName>
        <fullName evidence="2">DUF1402 family protein</fullName>
    </submittedName>
</protein>
<dbReference type="RefSeq" id="WP_181759377.1">
    <property type="nucleotide sequence ID" value="NZ_BMCR01000002.1"/>
</dbReference>
<gene>
    <name evidence="2" type="ORF">H1W37_05935</name>
</gene>
<name>A0A838XIJ4_9HYPH</name>
<organism evidence="2 3">
    <name type="scientific">Stappia taiwanensis</name>
    <dbReference type="NCBI Taxonomy" id="992267"/>
    <lineage>
        <taxon>Bacteria</taxon>
        <taxon>Pseudomonadati</taxon>
        <taxon>Pseudomonadota</taxon>
        <taxon>Alphaproteobacteria</taxon>
        <taxon>Hyphomicrobiales</taxon>
        <taxon>Stappiaceae</taxon>
        <taxon>Stappia</taxon>
    </lineage>
</organism>
<dbReference type="InterPro" id="IPR009842">
    <property type="entry name" value="DUF1402"/>
</dbReference>
<evidence type="ECO:0000256" key="1">
    <source>
        <dbReference type="SAM" id="SignalP"/>
    </source>
</evidence>
<dbReference type="Pfam" id="PF07182">
    <property type="entry name" value="DUF1402"/>
    <property type="match status" value="1"/>
</dbReference>